<protein>
    <submittedName>
        <fullName evidence="2">Fatty acid synthase</fullName>
    </submittedName>
</protein>
<keyword evidence="3" id="KW-1185">Reference proteome</keyword>
<proteinExistence type="predicted"/>
<dbReference type="SUPFAM" id="SSF52151">
    <property type="entry name" value="FabD/lysophospholipase-like"/>
    <property type="match status" value="1"/>
</dbReference>
<sequence length="169" mass="18575">LKFHVFEEAIRKCDNVLKPYGISVIDILTKKEEKICKNALNAFLGIIAIQIGLVDLLTSLGITPDHMIGHSAGELVCAYADECLTIEQTILSAYFIGIACAGGKIIDSSMALVNIDYKCLKDICPADIEIVCHNSKNCSVICGPPESVQKFMKKLQVKLKIILTHIFHK</sequence>
<feature type="domain" description="Malonyl-CoA:ACP transacylase (MAT)" evidence="1">
    <location>
        <begin position="1"/>
        <end position="168"/>
    </location>
</feature>
<dbReference type="STRING" id="64791.A0A151X1C2"/>
<evidence type="ECO:0000313" key="3">
    <source>
        <dbReference type="Proteomes" id="UP000075809"/>
    </source>
</evidence>
<dbReference type="GO" id="GO:0004312">
    <property type="term" value="F:fatty acid synthase activity"/>
    <property type="evidence" value="ECO:0007669"/>
    <property type="project" value="TreeGrafter"/>
</dbReference>
<evidence type="ECO:0000259" key="1">
    <source>
        <dbReference type="SMART" id="SM00827"/>
    </source>
</evidence>
<dbReference type="EMBL" id="KQ982587">
    <property type="protein sequence ID" value="KYQ54157.1"/>
    <property type="molecule type" value="Genomic_DNA"/>
</dbReference>
<dbReference type="Proteomes" id="UP000075809">
    <property type="component" value="Unassembled WGS sequence"/>
</dbReference>
<gene>
    <name evidence="2" type="ORF">ALC60_06954</name>
</gene>
<dbReference type="InterPro" id="IPR016035">
    <property type="entry name" value="Acyl_Trfase/lysoPLipase"/>
</dbReference>
<accession>A0A151X1C2</accession>
<dbReference type="AlphaFoldDB" id="A0A151X1C2"/>
<dbReference type="Gene3D" id="3.40.366.10">
    <property type="entry name" value="Malonyl-Coenzyme A Acyl Carrier Protein, domain 2"/>
    <property type="match status" value="1"/>
</dbReference>
<dbReference type="SMART" id="SM00827">
    <property type="entry name" value="PKS_AT"/>
    <property type="match status" value="1"/>
</dbReference>
<feature type="non-terminal residue" evidence="2">
    <location>
        <position position="1"/>
    </location>
</feature>
<dbReference type="Pfam" id="PF00698">
    <property type="entry name" value="Acyl_transf_1"/>
    <property type="match status" value="1"/>
</dbReference>
<dbReference type="InterPro" id="IPR001227">
    <property type="entry name" value="Ac_transferase_dom_sf"/>
</dbReference>
<dbReference type="InterPro" id="IPR014043">
    <property type="entry name" value="Acyl_transferase_dom"/>
</dbReference>
<dbReference type="InterPro" id="IPR050091">
    <property type="entry name" value="PKS_NRPS_Biosynth_Enz"/>
</dbReference>
<reference evidence="2 3" key="1">
    <citation type="submission" date="2015-09" db="EMBL/GenBank/DDBJ databases">
        <title>Trachymyrmex zeteki WGS genome.</title>
        <authorList>
            <person name="Nygaard S."/>
            <person name="Hu H."/>
            <person name="Boomsma J."/>
            <person name="Zhang G."/>
        </authorList>
    </citation>
    <scope>NUCLEOTIDE SEQUENCE [LARGE SCALE GENOMIC DNA]</scope>
    <source>
        <strain evidence="2">Tzet28-1</strain>
        <tissue evidence="2">Whole body</tissue>
    </source>
</reference>
<dbReference type="GO" id="GO:0006633">
    <property type="term" value="P:fatty acid biosynthetic process"/>
    <property type="evidence" value="ECO:0007669"/>
    <property type="project" value="TreeGrafter"/>
</dbReference>
<name>A0A151X1C2_9HYME</name>
<dbReference type="PANTHER" id="PTHR43775:SF23">
    <property type="entry name" value="FATTY ACID SYNTHASE 3"/>
    <property type="match status" value="1"/>
</dbReference>
<dbReference type="PANTHER" id="PTHR43775">
    <property type="entry name" value="FATTY ACID SYNTHASE"/>
    <property type="match status" value="1"/>
</dbReference>
<organism evidence="2 3">
    <name type="scientific">Mycetomoellerius zeteki</name>
    <dbReference type="NCBI Taxonomy" id="64791"/>
    <lineage>
        <taxon>Eukaryota</taxon>
        <taxon>Metazoa</taxon>
        <taxon>Ecdysozoa</taxon>
        <taxon>Arthropoda</taxon>
        <taxon>Hexapoda</taxon>
        <taxon>Insecta</taxon>
        <taxon>Pterygota</taxon>
        <taxon>Neoptera</taxon>
        <taxon>Endopterygota</taxon>
        <taxon>Hymenoptera</taxon>
        <taxon>Apocrita</taxon>
        <taxon>Aculeata</taxon>
        <taxon>Formicoidea</taxon>
        <taxon>Formicidae</taxon>
        <taxon>Myrmicinae</taxon>
        <taxon>Mycetomoellerius</taxon>
    </lineage>
</organism>
<evidence type="ECO:0000313" key="2">
    <source>
        <dbReference type="EMBL" id="KYQ54157.1"/>
    </source>
</evidence>